<feature type="compositionally biased region" description="Basic and acidic residues" evidence="1">
    <location>
        <begin position="250"/>
        <end position="262"/>
    </location>
</feature>
<keyword evidence="2" id="KW-0812">Transmembrane</keyword>
<dbReference type="Pfam" id="PF00561">
    <property type="entry name" value="Abhydrolase_1"/>
    <property type="match status" value="1"/>
</dbReference>
<protein>
    <submittedName>
        <fullName evidence="4">Alpha/Beta hydrolase protein</fullName>
    </submittedName>
</protein>
<dbReference type="SUPFAM" id="SSF53474">
    <property type="entry name" value="alpha/beta-Hydrolases"/>
    <property type="match status" value="1"/>
</dbReference>
<feature type="non-terminal residue" evidence="4">
    <location>
        <position position="1"/>
    </location>
</feature>
<feature type="region of interest" description="Disordered" evidence="1">
    <location>
        <begin position="35"/>
        <end position="58"/>
    </location>
</feature>
<dbReference type="Proteomes" id="UP000770015">
    <property type="component" value="Unassembled WGS sequence"/>
</dbReference>
<dbReference type="EMBL" id="JAGSXJ010000009">
    <property type="protein sequence ID" value="KAH6688385.1"/>
    <property type="molecule type" value="Genomic_DNA"/>
</dbReference>
<evidence type="ECO:0000256" key="2">
    <source>
        <dbReference type="SAM" id="Phobius"/>
    </source>
</evidence>
<dbReference type="OrthoDB" id="408373at2759"/>
<organism evidence="4 5">
    <name type="scientific">Plectosphaerella plurivora</name>
    <dbReference type="NCBI Taxonomy" id="936078"/>
    <lineage>
        <taxon>Eukaryota</taxon>
        <taxon>Fungi</taxon>
        <taxon>Dikarya</taxon>
        <taxon>Ascomycota</taxon>
        <taxon>Pezizomycotina</taxon>
        <taxon>Sordariomycetes</taxon>
        <taxon>Hypocreomycetidae</taxon>
        <taxon>Glomerellales</taxon>
        <taxon>Plectosphaerellaceae</taxon>
        <taxon>Plectosphaerella</taxon>
    </lineage>
</organism>
<feature type="domain" description="AB hydrolase-1" evidence="3">
    <location>
        <begin position="90"/>
        <end position="384"/>
    </location>
</feature>
<keyword evidence="2" id="KW-0472">Membrane</keyword>
<sequence length="406" mass="43633">MTNSPRVLAPALAATAVLIAGYLYIHPALKRDPAAVGPKTPARSPRYTVGLPDCGSPDSPYPPDVLPGGRHVDTPYGSLHVYEFGPSTGPRVLLLHGIGTPCLALGRMARALAEGGCRVMLFDFFGRGYSDAPDDLPYDSRLYNTQILLALASSSLPWTGDDAFHLVGYSLGGAIAASFANYHAHTVRSLSLVAGGGLIRTSHVSTKSRLLYSEGTFPERLLRALIRRRLWPEVGGPADMPEAEVNDDAPPAKKAEKIESDARGGSSFDDASLADERPDLTVSRVMEWQLKHHEGFVGAYKSTILHAPIYAQGDAEWGHLGAKLRVRRAMKGVAGLQDGKVLLILGETDPVIVPEETEEDARRVLGDEAVTVKIIEGAGHEVGITRGREVADMIAKTWGLYTEVDE</sequence>
<dbReference type="PANTHER" id="PTHR43689:SF8">
    <property type="entry name" value="ALPHA_BETA-HYDROLASES SUPERFAMILY PROTEIN"/>
    <property type="match status" value="1"/>
</dbReference>
<dbReference type="InterPro" id="IPR000073">
    <property type="entry name" value="AB_hydrolase_1"/>
</dbReference>
<name>A0A9P8VCT7_9PEZI</name>
<comment type="caution">
    <text evidence="4">The sequence shown here is derived from an EMBL/GenBank/DDBJ whole genome shotgun (WGS) entry which is preliminary data.</text>
</comment>
<feature type="transmembrane region" description="Helical" evidence="2">
    <location>
        <begin position="7"/>
        <end position="25"/>
    </location>
</feature>
<dbReference type="AlphaFoldDB" id="A0A9P8VCT7"/>
<evidence type="ECO:0000313" key="5">
    <source>
        <dbReference type="Proteomes" id="UP000770015"/>
    </source>
</evidence>
<keyword evidence="5" id="KW-1185">Reference proteome</keyword>
<evidence type="ECO:0000313" key="4">
    <source>
        <dbReference type="EMBL" id="KAH6688385.1"/>
    </source>
</evidence>
<dbReference type="Gene3D" id="3.40.50.1820">
    <property type="entry name" value="alpha/beta hydrolase"/>
    <property type="match status" value="1"/>
</dbReference>
<accession>A0A9P8VCT7</accession>
<dbReference type="PANTHER" id="PTHR43689">
    <property type="entry name" value="HYDROLASE"/>
    <property type="match status" value="1"/>
</dbReference>
<evidence type="ECO:0000256" key="1">
    <source>
        <dbReference type="SAM" id="MobiDB-lite"/>
    </source>
</evidence>
<evidence type="ECO:0000259" key="3">
    <source>
        <dbReference type="Pfam" id="PF00561"/>
    </source>
</evidence>
<reference evidence="4" key="1">
    <citation type="journal article" date="2021" name="Nat. Commun.">
        <title>Genetic determinants of endophytism in the Arabidopsis root mycobiome.</title>
        <authorList>
            <person name="Mesny F."/>
            <person name="Miyauchi S."/>
            <person name="Thiergart T."/>
            <person name="Pickel B."/>
            <person name="Atanasova L."/>
            <person name="Karlsson M."/>
            <person name="Huettel B."/>
            <person name="Barry K.W."/>
            <person name="Haridas S."/>
            <person name="Chen C."/>
            <person name="Bauer D."/>
            <person name="Andreopoulos W."/>
            <person name="Pangilinan J."/>
            <person name="LaButti K."/>
            <person name="Riley R."/>
            <person name="Lipzen A."/>
            <person name="Clum A."/>
            <person name="Drula E."/>
            <person name="Henrissat B."/>
            <person name="Kohler A."/>
            <person name="Grigoriev I.V."/>
            <person name="Martin F.M."/>
            <person name="Hacquard S."/>
        </authorList>
    </citation>
    <scope>NUCLEOTIDE SEQUENCE</scope>
    <source>
        <strain evidence="4">MPI-SDFR-AT-0117</strain>
    </source>
</reference>
<keyword evidence="4" id="KW-0378">Hydrolase</keyword>
<dbReference type="InterPro" id="IPR029058">
    <property type="entry name" value="AB_hydrolase_fold"/>
</dbReference>
<keyword evidence="2" id="KW-1133">Transmembrane helix</keyword>
<proteinExistence type="predicted"/>
<gene>
    <name evidence="4" type="ORF">F5X68DRAFT_205590</name>
</gene>
<feature type="region of interest" description="Disordered" evidence="1">
    <location>
        <begin position="237"/>
        <end position="273"/>
    </location>
</feature>
<dbReference type="GO" id="GO:0016787">
    <property type="term" value="F:hydrolase activity"/>
    <property type="evidence" value="ECO:0007669"/>
    <property type="project" value="UniProtKB-KW"/>
</dbReference>